<feature type="transmembrane region" description="Helical" evidence="1">
    <location>
        <begin position="15"/>
        <end position="32"/>
    </location>
</feature>
<organism evidence="2">
    <name type="scientific">Anguilla anguilla</name>
    <name type="common">European freshwater eel</name>
    <name type="synonym">Muraena anguilla</name>
    <dbReference type="NCBI Taxonomy" id="7936"/>
    <lineage>
        <taxon>Eukaryota</taxon>
        <taxon>Metazoa</taxon>
        <taxon>Chordata</taxon>
        <taxon>Craniata</taxon>
        <taxon>Vertebrata</taxon>
        <taxon>Euteleostomi</taxon>
        <taxon>Actinopterygii</taxon>
        <taxon>Neopterygii</taxon>
        <taxon>Teleostei</taxon>
        <taxon>Anguilliformes</taxon>
        <taxon>Anguillidae</taxon>
        <taxon>Anguilla</taxon>
    </lineage>
</organism>
<evidence type="ECO:0000256" key="1">
    <source>
        <dbReference type="SAM" id="Phobius"/>
    </source>
</evidence>
<proteinExistence type="predicted"/>
<evidence type="ECO:0000313" key="2">
    <source>
        <dbReference type="EMBL" id="JAI01662.1"/>
    </source>
</evidence>
<protein>
    <submittedName>
        <fullName evidence="2">Uncharacterized protein</fullName>
    </submittedName>
</protein>
<keyword evidence="1" id="KW-0472">Membrane</keyword>
<keyword evidence="1" id="KW-1133">Transmembrane helix</keyword>
<reference evidence="2" key="1">
    <citation type="submission" date="2014-11" db="EMBL/GenBank/DDBJ databases">
        <authorList>
            <person name="Amaro Gonzalez C."/>
        </authorList>
    </citation>
    <scope>NUCLEOTIDE SEQUENCE</scope>
</reference>
<name>A0A0E9XGT3_ANGAN</name>
<dbReference type="AlphaFoldDB" id="A0A0E9XGT3"/>
<reference evidence="2" key="2">
    <citation type="journal article" date="2015" name="Fish Shellfish Immunol.">
        <title>Early steps in the European eel (Anguilla anguilla)-Vibrio vulnificus interaction in the gills: Role of the RtxA13 toxin.</title>
        <authorList>
            <person name="Callol A."/>
            <person name="Pajuelo D."/>
            <person name="Ebbesson L."/>
            <person name="Teles M."/>
            <person name="MacKenzie S."/>
            <person name="Amaro C."/>
        </authorList>
    </citation>
    <scope>NUCLEOTIDE SEQUENCE</scope>
</reference>
<sequence length="40" mass="4872">MVFHPKRFGLFKTKIFFFFFFYCVAQSIMLLSECKLKTVQ</sequence>
<accession>A0A0E9XGT3</accession>
<dbReference type="EMBL" id="GBXM01006916">
    <property type="protein sequence ID" value="JAI01662.1"/>
    <property type="molecule type" value="Transcribed_RNA"/>
</dbReference>
<keyword evidence="1" id="KW-0812">Transmembrane</keyword>